<feature type="transmembrane region" description="Helical" evidence="7">
    <location>
        <begin position="457"/>
        <end position="475"/>
    </location>
</feature>
<dbReference type="EMBL" id="LGFT01000007">
    <property type="protein sequence ID" value="KUK45166.1"/>
    <property type="molecule type" value="Genomic_DNA"/>
</dbReference>
<feature type="transmembrane region" description="Helical" evidence="7">
    <location>
        <begin position="170"/>
        <end position="191"/>
    </location>
</feature>
<name>A0A101FVB0_9EURY</name>
<dbReference type="InterPro" id="IPR002528">
    <property type="entry name" value="MATE_fam"/>
</dbReference>
<keyword evidence="5 7" id="KW-1133">Transmembrane helix</keyword>
<feature type="transmembrane region" description="Helical" evidence="7">
    <location>
        <begin position="59"/>
        <end position="78"/>
    </location>
</feature>
<sequence length="486" mass="51356">MISGERRTGIETTTEALRAEPLEAEYFDSGSLYVRGRTVGVETLLGDPKSAILKLSAPMVVSMFLLSLYNIVDAFWVAGLGSDALAAVGFVFPLFFVALGIANGLGVGGGSAISRRIGTQDKAGADLVAQHTMAIMAAVAVLFSIPLYLASDRIFVLLGAGSAAPLAADYAKAIFTGTIFLLFSNVAYAILRGEGDAKRAMYAMGVASLLNILLDPIFIYVFGWGIGGAAWATVLSMAVSSAVMLWWMAVKKETYVSINSLGFSCDRGIVREILQVGVPASFEFISLALMGIVINLIIVAVSSTDGVAVCSVGMRVVNIGMTPLIAMSTAVISVSGAAFGSKAFQKIDDAHLYSVRVGILVALLLSAATYIFAPQIAVLFSYSEASRDLASEIIIFLRVMAFFYPAIPLGIFAAAVFQGVGRGSTALAISVLRTVVFNVMLVMLFAVGFGWGLPGVWWGMVIGNLLGDAVGYIWVRSYVGKLVRRD</sequence>
<feature type="transmembrane region" description="Helical" evidence="7">
    <location>
        <begin position="393"/>
        <end position="417"/>
    </location>
</feature>
<dbReference type="PATRIC" id="fig|301375.6.peg.1865"/>
<dbReference type="AlphaFoldDB" id="A0A101FVB0"/>
<dbReference type="Proteomes" id="UP000057043">
    <property type="component" value="Unassembled WGS sequence"/>
</dbReference>
<evidence type="ECO:0000256" key="5">
    <source>
        <dbReference type="ARBA" id="ARBA00022989"/>
    </source>
</evidence>
<accession>A0A101FVB0</accession>
<comment type="caution">
    <text evidence="8">The sequence shown here is derived from an EMBL/GenBank/DDBJ whole genome shotgun (WGS) entry which is preliminary data.</text>
</comment>
<evidence type="ECO:0000313" key="9">
    <source>
        <dbReference type="EMBL" id="KUK97471.1"/>
    </source>
</evidence>
<dbReference type="PANTHER" id="PTHR43549">
    <property type="entry name" value="MULTIDRUG RESISTANCE PROTEIN YPNP-RELATED"/>
    <property type="match status" value="1"/>
</dbReference>
<evidence type="ECO:0000256" key="3">
    <source>
        <dbReference type="ARBA" id="ARBA00022475"/>
    </source>
</evidence>
<feature type="transmembrane region" description="Helical" evidence="7">
    <location>
        <begin position="429"/>
        <end position="451"/>
    </location>
</feature>
<dbReference type="Proteomes" id="UP000053961">
    <property type="component" value="Unassembled WGS sequence"/>
</dbReference>
<keyword evidence="3" id="KW-1003">Cell membrane</keyword>
<dbReference type="GO" id="GO:0005886">
    <property type="term" value="C:plasma membrane"/>
    <property type="evidence" value="ECO:0007669"/>
    <property type="project" value="UniProtKB-SubCell"/>
</dbReference>
<reference evidence="9" key="1">
    <citation type="journal article" date="2015" name="MBio">
        <title>Genome-resolved metagenomic analysis reveals roles for candidate phyla and other microbial community members in biogeochemical transformations in oil reservoirs.</title>
        <authorList>
            <person name="Hu P."/>
            <person name="Tom L."/>
            <person name="Singh A."/>
            <person name="Thomas B.C."/>
            <person name="Baker B.J."/>
            <person name="Piceno Y.M."/>
            <person name="Andersen G.L."/>
            <person name="Banfield J.F."/>
        </authorList>
    </citation>
    <scope>NUCLEOTIDE SEQUENCE [LARGE SCALE GENOMIC DNA]</scope>
    <source>
        <strain evidence="9">56_747</strain>
    </source>
</reference>
<evidence type="ECO:0000313" key="10">
    <source>
        <dbReference type="Proteomes" id="UP000053961"/>
    </source>
</evidence>
<protein>
    <submittedName>
        <fullName evidence="8">Conserved hypothetical membrane protein, multi antimicrobial extrusion protein (MatE) family</fullName>
    </submittedName>
</protein>
<evidence type="ECO:0000256" key="4">
    <source>
        <dbReference type="ARBA" id="ARBA00022692"/>
    </source>
</evidence>
<keyword evidence="2" id="KW-0813">Transport</keyword>
<dbReference type="EMBL" id="LGHB01000002">
    <property type="protein sequence ID" value="KUK97471.1"/>
    <property type="molecule type" value="Genomic_DNA"/>
</dbReference>
<feature type="transmembrane region" description="Helical" evidence="7">
    <location>
        <begin position="127"/>
        <end position="150"/>
    </location>
</feature>
<keyword evidence="4 7" id="KW-0812">Transmembrane</keyword>
<dbReference type="NCBIfam" id="TIGR00797">
    <property type="entry name" value="matE"/>
    <property type="match status" value="1"/>
</dbReference>
<reference evidence="10 11" key="2">
    <citation type="journal article" date="2015" name="MBio">
        <title>Genome-Resolved Metagenomic Analysis Reveals Roles for Candidate Phyla and Other Microbial Community Members in Biogeochemical Transformations in Oil Reservoirs.</title>
        <authorList>
            <person name="Hu P."/>
            <person name="Tom L."/>
            <person name="Singh A."/>
            <person name="Thomas B.C."/>
            <person name="Baker B.J."/>
            <person name="Piceno Y.M."/>
            <person name="Andersen G.L."/>
            <person name="Banfield J.F."/>
        </authorList>
    </citation>
    <scope>NUCLEOTIDE SEQUENCE [LARGE SCALE GENOMIC DNA]</scope>
    <source>
        <strain evidence="8">57_489</strain>
    </source>
</reference>
<feature type="transmembrane region" description="Helical" evidence="7">
    <location>
        <begin position="353"/>
        <end position="373"/>
    </location>
</feature>
<dbReference type="GO" id="GO:0015297">
    <property type="term" value="F:antiporter activity"/>
    <property type="evidence" value="ECO:0007669"/>
    <property type="project" value="InterPro"/>
</dbReference>
<comment type="subcellular location">
    <subcellularLocation>
        <location evidence="1">Cell membrane</location>
        <topology evidence="1">Multi-pass membrane protein</topology>
    </subcellularLocation>
</comment>
<keyword evidence="6 7" id="KW-0472">Membrane</keyword>
<evidence type="ECO:0000256" key="1">
    <source>
        <dbReference type="ARBA" id="ARBA00004651"/>
    </source>
</evidence>
<evidence type="ECO:0000256" key="2">
    <source>
        <dbReference type="ARBA" id="ARBA00022448"/>
    </source>
</evidence>
<feature type="transmembrane region" description="Helical" evidence="7">
    <location>
        <begin position="281"/>
        <end position="301"/>
    </location>
</feature>
<dbReference type="Pfam" id="PF01554">
    <property type="entry name" value="MatE"/>
    <property type="match status" value="2"/>
</dbReference>
<organism evidence="8 11">
    <name type="scientific">Methanothrix harundinacea</name>
    <dbReference type="NCBI Taxonomy" id="301375"/>
    <lineage>
        <taxon>Archaea</taxon>
        <taxon>Methanobacteriati</taxon>
        <taxon>Methanobacteriota</taxon>
        <taxon>Stenosarchaea group</taxon>
        <taxon>Methanomicrobia</taxon>
        <taxon>Methanotrichales</taxon>
        <taxon>Methanotrichaceae</taxon>
        <taxon>Methanothrix</taxon>
    </lineage>
</organism>
<dbReference type="InterPro" id="IPR052031">
    <property type="entry name" value="Membrane_Transporter-Flippase"/>
</dbReference>
<feature type="transmembrane region" description="Helical" evidence="7">
    <location>
        <begin position="229"/>
        <end position="250"/>
    </location>
</feature>
<feature type="transmembrane region" description="Helical" evidence="7">
    <location>
        <begin position="321"/>
        <end position="341"/>
    </location>
</feature>
<feature type="transmembrane region" description="Helical" evidence="7">
    <location>
        <begin position="203"/>
        <end position="223"/>
    </location>
</feature>
<dbReference type="InterPro" id="IPR048279">
    <property type="entry name" value="MdtK-like"/>
</dbReference>
<dbReference type="GO" id="GO:0042910">
    <property type="term" value="F:xenobiotic transmembrane transporter activity"/>
    <property type="evidence" value="ECO:0007669"/>
    <property type="project" value="InterPro"/>
</dbReference>
<evidence type="ECO:0000256" key="7">
    <source>
        <dbReference type="SAM" id="Phobius"/>
    </source>
</evidence>
<dbReference type="PANTHER" id="PTHR43549:SF2">
    <property type="entry name" value="MULTIDRUG RESISTANCE PROTEIN NORM-RELATED"/>
    <property type="match status" value="1"/>
</dbReference>
<dbReference type="PIRSF" id="PIRSF006603">
    <property type="entry name" value="DinF"/>
    <property type="match status" value="1"/>
</dbReference>
<dbReference type="CDD" id="cd13147">
    <property type="entry name" value="MATE_MJ0709_like"/>
    <property type="match status" value="1"/>
</dbReference>
<feature type="transmembrane region" description="Helical" evidence="7">
    <location>
        <begin position="84"/>
        <end position="106"/>
    </location>
</feature>
<evidence type="ECO:0000313" key="8">
    <source>
        <dbReference type="EMBL" id="KUK45166.1"/>
    </source>
</evidence>
<gene>
    <name evidence="8" type="ORF">XD72_0415</name>
    <name evidence="9" type="ORF">XE07_0301</name>
</gene>
<evidence type="ECO:0000313" key="11">
    <source>
        <dbReference type="Proteomes" id="UP000057043"/>
    </source>
</evidence>
<evidence type="ECO:0000256" key="6">
    <source>
        <dbReference type="ARBA" id="ARBA00023136"/>
    </source>
</evidence>
<proteinExistence type="predicted"/>